<feature type="binding site" evidence="6">
    <location>
        <position position="164"/>
    </location>
    <ligand>
        <name>substrate</name>
    </ligand>
</feature>
<evidence type="ECO:0000256" key="6">
    <source>
        <dbReference type="HAMAP-Rule" id="MF_01106"/>
    </source>
</evidence>
<dbReference type="GO" id="GO:0004358">
    <property type="term" value="F:L-glutamate N-acetyltransferase activity, acting on acetyl-L-ornithine as donor"/>
    <property type="evidence" value="ECO:0007669"/>
    <property type="project" value="UniProtKB-UniRule"/>
</dbReference>
<comment type="catalytic activity">
    <reaction evidence="6">
        <text>L-glutamate + acetyl-CoA = N-acetyl-L-glutamate + CoA + H(+)</text>
        <dbReference type="Rhea" id="RHEA:24292"/>
        <dbReference type="ChEBI" id="CHEBI:15378"/>
        <dbReference type="ChEBI" id="CHEBI:29985"/>
        <dbReference type="ChEBI" id="CHEBI:44337"/>
        <dbReference type="ChEBI" id="CHEBI:57287"/>
        <dbReference type="ChEBI" id="CHEBI:57288"/>
        <dbReference type="EC" id="2.3.1.1"/>
    </reaction>
</comment>
<dbReference type="AlphaFoldDB" id="A0A6J4SPX0"/>
<organism evidence="7">
    <name type="scientific">uncultured Solirubrobacteraceae bacterium</name>
    <dbReference type="NCBI Taxonomy" id="1162706"/>
    <lineage>
        <taxon>Bacteria</taxon>
        <taxon>Bacillati</taxon>
        <taxon>Actinomycetota</taxon>
        <taxon>Thermoleophilia</taxon>
        <taxon>Solirubrobacterales</taxon>
        <taxon>Solirubrobacteraceae</taxon>
        <taxon>environmental samples</taxon>
    </lineage>
</organism>
<dbReference type="EMBL" id="CADCVO010000366">
    <property type="protein sequence ID" value="CAA9501656.1"/>
    <property type="molecule type" value="Genomic_DNA"/>
</dbReference>
<dbReference type="SUPFAM" id="SSF56266">
    <property type="entry name" value="DmpA/ArgJ-like"/>
    <property type="match status" value="1"/>
</dbReference>
<dbReference type="EC" id="2.3.1.35" evidence="6"/>
<feature type="active site" description="Nucleophile" evidence="6">
    <location>
        <position position="203"/>
    </location>
</feature>
<dbReference type="GO" id="GO:0006592">
    <property type="term" value="P:ornithine biosynthetic process"/>
    <property type="evidence" value="ECO:0007669"/>
    <property type="project" value="TreeGrafter"/>
</dbReference>
<name>A0A6J4SPX0_9ACTN</name>
<comment type="similarity">
    <text evidence="1 6">Belongs to the ArgJ family.</text>
</comment>
<feature type="binding site" evidence="6">
    <location>
        <position position="414"/>
    </location>
    <ligand>
        <name>substrate</name>
    </ligand>
</feature>
<dbReference type="Gene3D" id="3.10.20.340">
    <property type="entry name" value="ArgJ beta chain, C-terminal domain"/>
    <property type="match status" value="1"/>
</dbReference>
<gene>
    <name evidence="6" type="primary">argJ</name>
    <name evidence="7" type="ORF">AVDCRST_MAG13-2299</name>
</gene>
<feature type="binding site" evidence="6">
    <location>
        <position position="192"/>
    </location>
    <ligand>
        <name>substrate</name>
    </ligand>
</feature>
<dbReference type="InterPro" id="IPR002813">
    <property type="entry name" value="Arg_biosynth_ArgJ"/>
</dbReference>
<dbReference type="PANTHER" id="PTHR23100">
    <property type="entry name" value="ARGININE BIOSYNTHESIS BIFUNCTIONAL PROTEIN ARGJ"/>
    <property type="match status" value="1"/>
</dbReference>
<keyword evidence="5 6" id="KW-0012">Acyltransferase</keyword>
<keyword evidence="6" id="KW-0511">Multifunctional enzyme</keyword>
<feature type="chain" id="PRO_5027187311" description="Arginine biosynthesis bifunctional protein ArgJ beta chain" evidence="6">
    <location>
        <begin position="203"/>
        <end position="414"/>
    </location>
</feature>
<dbReference type="GO" id="GO:0005737">
    <property type="term" value="C:cytoplasm"/>
    <property type="evidence" value="ECO:0007669"/>
    <property type="project" value="UniProtKB-SubCell"/>
</dbReference>
<keyword evidence="6" id="KW-0028">Amino-acid biosynthesis</keyword>
<dbReference type="PANTHER" id="PTHR23100:SF0">
    <property type="entry name" value="ARGININE BIOSYNTHESIS BIFUNCTIONAL PROTEIN ARGJ, MITOCHONDRIAL"/>
    <property type="match status" value="1"/>
</dbReference>
<dbReference type="InterPro" id="IPR042195">
    <property type="entry name" value="ArgJ_beta_C"/>
</dbReference>
<feature type="binding site" evidence="6">
    <location>
        <position position="203"/>
    </location>
    <ligand>
        <name>substrate</name>
    </ligand>
</feature>
<evidence type="ECO:0000256" key="1">
    <source>
        <dbReference type="ARBA" id="ARBA00006774"/>
    </source>
</evidence>
<feature type="site" description="Involved in the stabilization of negative charge on the oxyanion by the formation of the oxyanion hole" evidence="6">
    <location>
        <position position="128"/>
    </location>
</feature>
<feature type="chain" id="PRO_5027187310" description="Arginine biosynthesis bifunctional protein ArgJ alpha chain" evidence="6">
    <location>
        <begin position="1"/>
        <end position="202"/>
    </location>
</feature>
<dbReference type="NCBIfam" id="TIGR00120">
    <property type="entry name" value="ArgJ"/>
    <property type="match status" value="1"/>
</dbReference>
<evidence type="ECO:0000313" key="7">
    <source>
        <dbReference type="EMBL" id="CAA9501656.1"/>
    </source>
</evidence>
<keyword evidence="6" id="KW-0963">Cytoplasm</keyword>
<dbReference type="Gene3D" id="3.60.70.12">
    <property type="entry name" value="L-amino peptidase D-ALA esterase/amidase"/>
    <property type="match status" value="1"/>
</dbReference>
<feature type="site" description="Cleavage; by autolysis" evidence="6">
    <location>
        <begin position="202"/>
        <end position="203"/>
    </location>
</feature>
<feature type="binding site" evidence="6">
    <location>
        <position position="288"/>
    </location>
    <ligand>
        <name>substrate</name>
    </ligand>
</feature>
<evidence type="ECO:0000256" key="3">
    <source>
        <dbReference type="ARBA" id="ARBA00022679"/>
    </source>
</evidence>
<sequence>MSFFASRWVDVPAGLSEVPGGGLARGFRAGAVACGLKASGDLDLGLLVSDEPATVSAARFTRSGVLAAPVLTMQARCDLAGIRAVAANAGNANAATGRRGMDEAARMQGAAAIAARVEPAQVGICSTGVIGVQLDGRKVVSGLHGASSRLRPDGDADLAAAIMTTDAFEKRASLELELPGAAGSVRLSAQAKGAGMIQPAFATMLCFVQTDAALEPETADLLLGVCVKRSFDRISVDGQLSTNDTVILQASGASGVRIAPESAEELAFGQALDALLRQLALLIVRDGEGSRRIGRVVVRGGNGEAVERCAREVANSPLVKTALHGGDPNWGRIAQAIGAALPGTSPLAYDISIEGVQLAVAGQAVDADIPALAERVARDEVEYWVGLPGEGFETEVFFSDLGHDYVTINADYTT</sequence>
<comment type="function">
    <text evidence="6">Catalyzes two activities which are involved in the cyclic version of arginine biosynthesis: the synthesis of N-acetylglutamate from glutamate and acetyl-CoA as the acetyl donor, and of ornithine by transacetylation between N(2)-acetylornithine and glutamate.</text>
</comment>
<protein>
    <recommendedName>
        <fullName evidence="6">Arginine biosynthesis bifunctional protein ArgJ</fullName>
    </recommendedName>
    <domain>
        <recommendedName>
            <fullName evidence="6">Glutamate N-acetyltransferase</fullName>
            <ecNumber evidence="6">2.3.1.35</ecNumber>
        </recommendedName>
        <alternativeName>
            <fullName evidence="6">Ornithine acetyltransferase</fullName>
            <shortName evidence="6">OATase</shortName>
        </alternativeName>
        <alternativeName>
            <fullName evidence="6">Ornithine transacetylase</fullName>
        </alternativeName>
    </domain>
    <domain>
        <recommendedName>
            <fullName evidence="6">Amino-acid acetyltransferase</fullName>
            <ecNumber evidence="6">2.3.1.1</ecNumber>
        </recommendedName>
        <alternativeName>
            <fullName evidence="6">N-acetylglutamate synthase</fullName>
            <shortName evidence="6">AGSase</shortName>
        </alternativeName>
    </domain>
    <component>
        <recommendedName>
            <fullName evidence="6">Arginine biosynthesis bifunctional protein ArgJ alpha chain</fullName>
        </recommendedName>
    </component>
    <component>
        <recommendedName>
            <fullName evidence="6">Arginine biosynthesis bifunctional protein ArgJ beta chain</fullName>
        </recommendedName>
    </component>
</protein>
<evidence type="ECO:0000256" key="2">
    <source>
        <dbReference type="ARBA" id="ARBA00011475"/>
    </source>
</evidence>
<comment type="catalytic activity">
    <reaction evidence="6">
        <text>N(2)-acetyl-L-ornithine + L-glutamate = N-acetyl-L-glutamate + L-ornithine</text>
        <dbReference type="Rhea" id="RHEA:15349"/>
        <dbReference type="ChEBI" id="CHEBI:29985"/>
        <dbReference type="ChEBI" id="CHEBI:44337"/>
        <dbReference type="ChEBI" id="CHEBI:46911"/>
        <dbReference type="ChEBI" id="CHEBI:57805"/>
        <dbReference type="EC" id="2.3.1.35"/>
    </reaction>
</comment>
<feature type="binding site" evidence="6">
    <location>
        <position position="409"/>
    </location>
    <ligand>
        <name>substrate</name>
    </ligand>
</feature>
<proteinExistence type="inferred from homology"/>
<dbReference type="GO" id="GO:0006526">
    <property type="term" value="P:L-arginine biosynthetic process"/>
    <property type="evidence" value="ECO:0007669"/>
    <property type="project" value="UniProtKB-UniRule"/>
</dbReference>
<evidence type="ECO:0000256" key="4">
    <source>
        <dbReference type="ARBA" id="ARBA00022813"/>
    </source>
</evidence>
<comment type="pathway">
    <text evidence="6">Amino-acid biosynthesis; L-arginine biosynthesis; N(2)-acetyl-L-ornithine from L-glutamate: step 1/4.</text>
</comment>
<dbReference type="Pfam" id="PF01960">
    <property type="entry name" value="ArgJ"/>
    <property type="match status" value="1"/>
</dbReference>
<keyword evidence="4 6" id="KW-0068">Autocatalytic cleavage</keyword>
<dbReference type="GO" id="GO:0004042">
    <property type="term" value="F:L-glutamate N-acetyltransferase activity"/>
    <property type="evidence" value="ECO:0007669"/>
    <property type="project" value="UniProtKB-UniRule"/>
</dbReference>
<comment type="pathway">
    <text evidence="6">Amino-acid biosynthesis; L-arginine biosynthesis; L-ornithine and N-acetyl-L-glutamate from L-glutamate and N(2)-acetyl-L-ornithine (cyclic): step 1/1.</text>
</comment>
<accession>A0A6J4SPX0</accession>
<comment type="subcellular location">
    <subcellularLocation>
        <location evidence="6">Cytoplasm</location>
    </subcellularLocation>
</comment>
<dbReference type="UniPathway" id="UPA00068">
    <property type="reaction ID" value="UER00106"/>
</dbReference>
<feature type="site" description="Involved in the stabilization of negative charge on the oxyanion by the formation of the oxyanion hole" evidence="6">
    <location>
        <position position="127"/>
    </location>
</feature>
<evidence type="ECO:0000256" key="5">
    <source>
        <dbReference type="ARBA" id="ARBA00023315"/>
    </source>
</evidence>
<dbReference type="EC" id="2.3.1.1" evidence="6"/>
<keyword evidence="3 6" id="KW-0808">Transferase</keyword>
<dbReference type="HAMAP" id="MF_01106">
    <property type="entry name" value="ArgJ"/>
    <property type="match status" value="1"/>
</dbReference>
<dbReference type="InterPro" id="IPR016117">
    <property type="entry name" value="ArgJ-like_dom_sf"/>
</dbReference>
<comment type="subunit">
    <text evidence="2 6">Heterotetramer of two alpha and two beta chains.</text>
</comment>
<keyword evidence="6" id="KW-0055">Arginine biosynthesis</keyword>
<dbReference type="NCBIfam" id="NF003802">
    <property type="entry name" value="PRK05388.1"/>
    <property type="match status" value="1"/>
</dbReference>
<reference evidence="7" key="1">
    <citation type="submission" date="2020-02" db="EMBL/GenBank/DDBJ databases">
        <authorList>
            <person name="Meier V. D."/>
        </authorList>
    </citation>
    <scope>NUCLEOTIDE SEQUENCE</scope>
    <source>
        <strain evidence="7">AVDCRST_MAG13</strain>
    </source>
</reference>